<evidence type="ECO:0000256" key="3">
    <source>
        <dbReference type="ARBA" id="ARBA00022692"/>
    </source>
</evidence>
<keyword evidence="2" id="KW-1003">Cell membrane</keyword>
<organism evidence="7 8">
    <name type="scientific">Nocardioides mesophilus</name>
    <dbReference type="NCBI Taxonomy" id="433659"/>
    <lineage>
        <taxon>Bacteria</taxon>
        <taxon>Bacillati</taxon>
        <taxon>Actinomycetota</taxon>
        <taxon>Actinomycetes</taxon>
        <taxon>Propionibacteriales</taxon>
        <taxon>Nocardioidaceae</taxon>
        <taxon>Nocardioides</taxon>
    </lineage>
</organism>
<evidence type="ECO:0000256" key="1">
    <source>
        <dbReference type="ARBA" id="ARBA00004651"/>
    </source>
</evidence>
<keyword evidence="4 6" id="KW-1133">Transmembrane helix</keyword>
<keyword evidence="3 6" id="KW-0812">Transmembrane</keyword>
<keyword evidence="5 6" id="KW-0472">Membrane</keyword>
<feature type="transmembrane region" description="Helical" evidence="6">
    <location>
        <begin position="153"/>
        <end position="176"/>
    </location>
</feature>
<feature type="transmembrane region" description="Helical" evidence="6">
    <location>
        <begin position="44"/>
        <end position="67"/>
    </location>
</feature>
<evidence type="ECO:0000256" key="4">
    <source>
        <dbReference type="ARBA" id="ARBA00022989"/>
    </source>
</evidence>
<dbReference type="RefSeq" id="WP_187579568.1">
    <property type="nucleotide sequence ID" value="NZ_CP060713.1"/>
</dbReference>
<keyword evidence="8" id="KW-1185">Reference proteome</keyword>
<reference evidence="7 8" key="1">
    <citation type="submission" date="2020-08" db="EMBL/GenBank/DDBJ databases">
        <title>Genome sequence of Nocardioides mesophilus KACC 16243T.</title>
        <authorList>
            <person name="Hyun D.-W."/>
            <person name="Bae J.-W."/>
        </authorList>
    </citation>
    <scope>NUCLEOTIDE SEQUENCE [LARGE SCALE GENOMIC DNA]</scope>
    <source>
        <strain evidence="7 8">KACC 16243</strain>
    </source>
</reference>
<sequence>MASIKDRLTGTLSRLRERWPLLDHAIGAVGHYGKVNGSGQAGAATFFGFLSFFPILALGFFCIGLIAQVSPELRDSLRHEVENLLPGVIGNGDGEIPLRTFEKYAATVGIVGLVGLLYSGLGWLSGMRSALEVMFVTPRRDRPNFLLGKVRDLATLALIGVTLVLSVALSALVSGFSKRIVGWLGFDPESALPQALLWVIAHGLAIAASTALLMAMFTLLAQPHVPRRSLVRGALLGAVGFELLKALATYLIAQTKGQPSAQAFGVALILLVWINYFSRLVMLAAAWSYTAPAAVELRRREAMRAPAAALEGAGERIEDPVAARHAAEREQAGTSRLLAAAGATGLALAGLVVLGRRRTG</sequence>
<evidence type="ECO:0000256" key="5">
    <source>
        <dbReference type="ARBA" id="ARBA00023136"/>
    </source>
</evidence>
<name>A0A7G9RDP9_9ACTN</name>
<dbReference type="Proteomes" id="UP000515947">
    <property type="component" value="Chromosome"/>
</dbReference>
<feature type="transmembrane region" description="Helical" evidence="6">
    <location>
        <begin position="104"/>
        <end position="124"/>
    </location>
</feature>
<protein>
    <submittedName>
        <fullName evidence="7">YihY/virulence factor BrkB family protein</fullName>
    </submittedName>
</protein>
<evidence type="ECO:0000313" key="7">
    <source>
        <dbReference type="EMBL" id="QNN53724.1"/>
    </source>
</evidence>
<dbReference type="Pfam" id="PF03631">
    <property type="entry name" value="Virul_fac_BrkB"/>
    <property type="match status" value="1"/>
</dbReference>
<dbReference type="PANTHER" id="PTHR30213">
    <property type="entry name" value="INNER MEMBRANE PROTEIN YHJD"/>
    <property type="match status" value="1"/>
</dbReference>
<evidence type="ECO:0000256" key="6">
    <source>
        <dbReference type="SAM" id="Phobius"/>
    </source>
</evidence>
<comment type="subcellular location">
    <subcellularLocation>
        <location evidence="1">Cell membrane</location>
        <topology evidence="1">Multi-pass membrane protein</topology>
    </subcellularLocation>
</comment>
<feature type="transmembrane region" description="Helical" evidence="6">
    <location>
        <begin position="196"/>
        <end position="221"/>
    </location>
</feature>
<dbReference type="EMBL" id="CP060713">
    <property type="protein sequence ID" value="QNN53724.1"/>
    <property type="molecule type" value="Genomic_DNA"/>
</dbReference>
<feature type="transmembrane region" description="Helical" evidence="6">
    <location>
        <begin position="265"/>
        <end position="290"/>
    </location>
</feature>
<evidence type="ECO:0000313" key="8">
    <source>
        <dbReference type="Proteomes" id="UP000515947"/>
    </source>
</evidence>
<gene>
    <name evidence="7" type="ORF">H9L09_04725</name>
</gene>
<dbReference type="GO" id="GO:0005886">
    <property type="term" value="C:plasma membrane"/>
    <property type="evidence" value="ECO:0007669"/>
    <property type="project" value="UniProtKB-SubCell"/>
</dbReference>
<proteinExistence type="predicted"/>
<feature type="transmembrane region" description="Helical" evidence="6">
    <location>
        <begin position="337"/>
        <end position="355"/>
    </location>
</feature>
<accession>A0A7G9RDP9</accession>
<dbReference type="KEGG" id="nmes:H9L09_04725"/>
<dbReference type="InterPro" id="IPR017039">
    <property type="entry name" value="Virul_fac_BrkB"/>
</dbReference>
<dbReference type="AlphaFoldDB" id="A0A7G9RDP9"/>
<feature type="transmembrane region" description="Helical" evidence="6">
    <location>
        <begin position="233"/>
        <end position="253"/>
    </location>
</feature>
<evidence type="ECO:0000256" key="2">
    <source>
        <dbReference type="ARBA" id="ARBA00022475"/>
    </source>
</evidence>
<dbReference type="PANTHER" id="PTHR30213:SF1">
    <property type="entry name" value="INNER MEMBRANE PROTEIN YHJD"/>
    <property type="match status" value="1"/>
</dbReference>